<dbReference type="CDD" id="cd16325">
    <property type="entry name" value="LolA"/>
    <property type="match status" value="1"/>
</dbReference>
<dbReference type="PANTHER" id="PTHR35869">
    <property type="entry name" value="OUTER-MEMBRANE LIPOPROTEIN CARRIER PROTEIN"/>
    <property type="match status" value="1"/>
</dbReference>
<protein>
    <submittedName>
        <fullName evidence="2">Outer membrane lipoprotein-sorting protein</fullName>
    </submittedName>
</protein>
<keyword evidence="1" id="KW-0732">Signal</keyword>
<dbReference type="InterPro" id="IPR004564">
    <property type="entry name" value="OM_lipoprot_carrier_LolA-like"/>
</dbReference>
<dbReference type="PROSITE" id="PS51257">
    <property type="entry name" value="PROKAR_LIPOPROTEIN"/>
    <property type="match status" value="1"/>
</dbReference>
<evidence type="ECO:0000256" key="1">
    <source>
        <dbReference type="SAM" id="SignalP"/>
    </source>
</evidence>
<proteinExistence type="predicted"/>
<dbReference type="AlphaFoldDB" id="E0XYE2"/>
<dbReference type="InterPro" id="IPR029046">
    <property type="entry name" value="LolA/LolB/LppX"/>
</dbReference>
<evidence type="ECO:0000313" key="2">
    <source>
        <dbReference type="EMBL" id="ADI19433.1"/>
    </source>
</evidence>
<dbReference type="EMBL" id="GU474921">
    <property type="protein sequence ID" value="ADI19433.1"/>
    <property type="molecule type" value="Genomic_DNA"/>
</dbReference>
<feature type="chain" id="PRO_5003143207" evidence="1">
    <location>
        <begin position="23"/>
        <end position="217"/>
    </location>
</feature>
<dbReference type="PANTHER" id="PTHR35869:SF1">
    <property type="entry name" value="OUTER-MEMBRANE LIPOPROTEIN CARRIER PROTEIN"/>
    <property type="match status" value="1"/>
</dbReference>
<dbReference type="Gene3D" id="2.50.20.10">
    <property type="entry name" value="Lipoprotein localisation LolA/LolB/LppX"/>
    <property type="match status" value="1"/>
</dbReference>
<keyword evidence="2" id="KW-0449">Lipoprotein</keyword>
<dbReference type="SUPFAM" id="SSF89392">
    <property type="entry name" value="Prokaryotic lipoproteins and lipoprotein localization factors"/>
    <property type="match status" value="1"/>
</dbReference>
<dbReference type="Pfam" id="PF03548">
    <property type="entry name" value="LolA"/>
    <property type="match status" value="1"/>
</dbReference>
<organism evidence="2">
    <name type="scientific">uncultured bacterium HF0500_16O16</name>
    <dbReference type="NCBI Taxonomy" id="542511"/>
    <lineage>
        <taxon>Bacteria</taxon>
        <taxon>environmental samples</taxon>
    </lineage>
</organism>
<feature type="signal peptide" evidence="1">
    <location>
        <begin position="1"/>
        <end position="22"/>
    </location>
</feature>
<sequence length="217" mass="25287">MKFGWTWTVLILVAACSGPVRAITGAEVIERMEERFAKAKTYSATFEKQFFWSVLDRNMSREGRIFTRRPRQFRVEVKDGDLVIADGEAIWVYNKANQQVIVAPYEDELRTPWEILVEYADGYTPVSVAETELDGTDAYVVILQPRPDAPPNLQVQRLRVWVGRKDWDLLQVEQLEANDDIRTYVLREHRRNKKLGDELFVFSPPEGVEIIDRRRPD</sequence>
<accession>E0XYE2</accession>
<name>E0XYE2_9BACT</name>
<reference evidence="2" key="1">
    <citation type="journal article" date="2011" name="Environ. Microbiol.">
        <title>Time-series analyses of Monterey Bay coastal microbial picoplankton using a 'genome proxy' microarray.</title>
        <authorList>
            <person name="Rich V.I."/>
            <person name="Pham V.D."/>
            <person name="Eppley J."/>
            <person name="Shi Y."/>
            <person name="DeLong E.F."/>
        </authorList>
    </citation>
    <scope>NUCLEOTIDE SEQUENCE</scope>
</reference>